<evidence type="ECO:0000313" key="2">
    <source>
        <dbReference type="Proteomes" id="UP001243375"/>
    </source>
</evidence>
<sequence>MPLLNAMPAAVAHQNNGGPTAMAKLRAREDDNNNRCVSTVGDNGELAPSGTACGIPEETQPPSMQDKPLPSDVVTITVSSVETSTAIEISTVTALATTTVMAIPSASPLVFQTPEGFTSNENLTLWYGGPKFNDMADVLDKTGNSWQEISAVADVLIQHDNSWLPHAVFGSPVDFYSANPFWGGGKGARARTNLNNEAFIPLNLFPAAEENLLITVTLTGADLTDTGGGGQIRYLWHRAIAKAFDHPHVKDRLLRNPMYNSEMYTKAPEDPRKTMAIFEMLTGYKVELVTKKDNYTTSEVMKNDLASGKGVDGIPTIVYDSDGGMRPIIMNHDSDTNTAQPYRLLDCRVAGTMNLTGIPIGYASSYSRTTNKDAPYAPEGWDRLRSLEEVYNNVTWVLRLTDQKSLDIADTVENFAPLRASFDSYYYQNGTPDEEYVTGSTQRVLVDGVAEPSGSTSAT</sequence>
<dbReference type="EMBL" id="JASBWU010000002">
    <property type="protein sequence ID" value="KAJ9124037.1"/>
    <property type="molecule type" value="Genomic_DNA"/>
</dbReference>
<organism evidence="1 2">
    <name type="scientific">Naganishia vaughanmartiniae</name>
    <dbReference type="NCBI Taxonomy" id="1424756"/>
    <lineage>
        <taxon>Eukaryota</taxon>
        <taxon>Fungi</taxon>
        <taxon>Dikarya</taxon>
        <taxon>Basidiomycota</taxon>
        <taxon>Agaricomycotina</taxon>
        <taxon>Tremellomycetes</taxon>
        <taxon>Filobasidiales</taxon>
        <taxon>Filobasidiaceae</taxon>
        <taxon>Naganishia</taxon>
    </lineage>
</organism>
<proteinExistence type="predicted"/>
<protein>
    <submittedName>
        <fullName evidence="1">Uncharacterized protein</fullName>
    </submittedName>
</protein>
<evidence type="ECO:0000313" key="1">
    <source>
        <dbReference type="EMBL" id="KAJ9124037.1"/>
    </source>
</evidence>
<comment type="caution">
    <text evidence="1">The sequence shown here is derived from an EMBL/GenBank/DDBJ whole genome shotgun (WGS) entry which is preliminary data.</text>
</comment>
<keyword evidence="2" id="KW-1185">Reference proteome</keyword>
<gene>
    <name evidence="1" type="ORF">QFC22_000830</name>
</gene>
<accession>A0ACC2XMV6</accession>
<reference evidence="1" key="1">
    <citation type="submission" date="2023-04" db="EMBL/GenBank/DDBJ databases">
        <title>Draft Genome sequencing of Naganishia species isolated from polar environments using Oxford Nanopore Technology.</title>
        <authorList>
            <person name="Leo P."/>
            <person name="Venkateswaran K."/>
        </authorList>
    </citation>
    <scope>NUCLEOTIDE SEQUENCE</scope>
    <source>
        <strain evidence="1">MNA-CCFEE 5425</strain>
    </source>
</reference>
<dbReference type="Proteomes" id="UP001243375">
    <property type="component" value="Unassembled WGS sequence"/>
</dbReference>
<name>A0ACC2XMV6_9TREE</name>